<gene>
    <name evidence="1" type="ORF">DD237_003409</name>
</gene>
<reference evidence="1 2" key="1">
    <citation type="submission" date="2018-06" db="EMBL/GenBank/DDBJ databases">
        <title>Comparative genomics of downy mildews reveals potential adaptations to biotrophy.</title>
        <authorList>
            <person name="Fletcher K."/>
            <person name="Klosterman S.J."/>
            <person name="Derevnina L."/>
            <person name="Martin F."/>
            <person name="Koike S."/>
            <person name="Reyes Chin-Wo S."/>
            <person name="Mou B."/>
            <person name="Michelmore R."/>
        </authorList>
    </citation>
    <scope>NUCLEOTIDE SEQUENCE [LARGE SCALE GENOMIC DNA]</scope>
    <source>
        <strain evidence="1 2">R13</strain>
    </source>
</reference>
<sequence>MKSVSKFEQNGAYALRNPICAGQDLTPDESHLVIKDIPLYRNLVGSLLYILNATRSEISYVMSVLSQYLGQPLVCGFTRFTLSHGSQSHELTYKNSNDKNIML</sequence>
<accession>A0A3R7W630</accession>
<proteinExistence type="predicted"/>
<dbReference type="EMBL" id="QKXF01000118">
    <property type="protein sequence ID" value="RQM16413.1"/>
    <property type="molecule type" value="Genomic_DNA"/>
</dbReference>
<dbReference type="Proteomes" id="UP000286097">
    <property type="component" value="Unassembled WGS sequence"/>
</dbReference>
<comment type="caution">
    <text evidence="1">The sequence shown here is derived from an EMBL/GenBank/DDBJ whole genome shotgun (WGS) entry which is preliminary data.</text>
</comment>
<evidence type="ECO:0000313" key="2">
    <source>
        <dbReference type="Proteomes" id="UP000286097"/>
    </source>
</evidence>
<protein>
    <recommendedName>
        <fullName evidence="3">Reverse transcriptase Ty1/copia-type domain-containing protein</fullName>
    </recommendedName>
</protein>
<dbReference type="AlphaFoldDB" id="A0A3R7W630"/>
<evidence type="ECO:0008006" key="3">
    <source>
        <dbReference type="Google" id="ProtNLM"/>
    </source>
</evidence>
<evidence type="ECO:0000313" key="1">
    <source>
        <dbReference type="EMBL" id="RQM16413.1"/>
    </source>
</evidence>
<organism evidence="1 2">
    <name type="scientific">Peronospora effusa</name>
    <dbReference type="NCBI Taxonomy" id="542832"/>
    <lineage>
        <taxon>Eukaryota</taxon>
        <taxon>Sar</taxon>
        <taxon>Stramenopiles</taxon>
        <taxon>Oomycota</taxon>
        <taxon>Peronosporomycetes</taxon>
        <taxon>Peronosporales</taxon>
        <taxon>Peronosporaceae</taxon>
        <taxon>Peronospora</taxon>
    </lineage>
</organism>
<name>A0A3R7W630_9STRA</name>
<dbReference type="VEuPathDB" id="FungiDB:DD237_003409"/>